<dbReference type="RefSeq" id="WP_338550007.1">
    <property type="nucleotide sequence ID" value="NZ_CP146069.1"/>
</dbReference>
<keyword evidence="11 12" id="KW-0472">Membrane</keyword>
<proteinExistence type="inferred from homology"/>
<feature type="transmembrane region" description="Helical" evidence="12">
    <location>
        <begin position="557"/>
        <end position="583"/>
    </location>
</feature>
<evidence type="ECO:0000256" key="11">
    <source>
        <dbReference type="ARBA" id="ARBA00023136"/>
    </source>
</evidence>
<comment type="similarity">
    <text evidence="3">Belongs to the glycosyltransferase 2 family. OpgH subfamily.</text>
</comment>
<comment type="subcellular location">
    <subcellularLocation>
        <location evidence="1">Cell inner membrane</location>
        <topology evidence="1">Multi-pass membrane protein</topology>
    </subcellularLocation>
</comment>
<dbReference type="NCBIfam" id="NF003962">
    <property type="entry name" value="PRK05454.2-5"/>
    <property type="match status" value="1"/>
</dbReference>
<protein>
    <recommendedName>
        <fullName evidence="4">Glucans biosynthesis glucosyltransferase H</fullName>
    </recommendedName>
</protein>
<feature type="transmembrane region" description="Helical" evidence="12">
    <location>
        <begin position="483"/>
        <end position="506"/>
    </location>
</feature>
<evidence type="ECO:0000256" key="3">
    <source>
        <dbReference type="ARBA" id="ARBA00009337"/>
    </source>
</evidence>
<name>A0ABZ2HGX1_9RHOB</name>
<evidence type="ECO:0000313" key="15">
    <source>
        <dbReference type="Proteomes" id="UP001364156"/>
    </source>
</evidence>
<feature type="transmembrane region" description="Helical" evidence="12">
    <location>
        <begin position="85"/>
        <end position="103"/>
    </location>
</feature>
<feature type="transmembrane region" description="Helical" evidence="12">
    <location>
        <begin position="388"/>
        <end position="410"/>
    </location>
</feature>
<feature type="transmembrane region" description="Helical" evidence="12">
    <location>
        <begin position="442"/>
        <end position="463"/>
    </location>
</feature>
<evidence type="ECO:0000256" key="10">
    <source>
        <dbReference type="ARBA" id="ARBA00022989"/>
    </source>
</evidence>
<dbReference type="InterPro" id="IPR001173">
    <property type="entry name" value="Glyco_trans_2-like"/>
</dbReference>
<dbReference type="Proteomes" id="UP001364156">
    <property type="component" value="Chromosome"/>
</dbReference>
<dbReference type="NCBIfam" id="NF003958">
    <property type="entry name" value="PRK05454.2-1"/>
    <property type="match status" value="1"/>
</dbReference>
<dbReference type="InterPro" id="IPR029044">
    <property type="entry name" value="Nucleotide-diphossugar_trans"/>
</dbReference>
<evidence type="ECO:0000256" key="12">
    <source>
        <dbReference type="SAM" id="Phobius"/>
    </source>
</evidence>
<feature type="transmembrane region" description="Helical" evidence="12">
    <location>
        <begin position="526"/>
        <end position="551"/>
    </location>
</feature>
<evidence type="ECO:0000256" key="4">
    <source>
        <dbReference type="ARBA" id="ARBA00020585"/>
    </source>
</evidence>
<evidence type="ECO:0000256" key="1">
    <source>
        <dbReference type="ARBA" id="ARBA00004429"/>
    </source>
</evidence>
<feature type="transmembrane region" description="Helical" evidence="12">
    <location>
        <begin position="44"/>
        <end position="65"/>
    </location>
</feature>
<evidence type="ECO:0000256" key="8">
    <source>
        <dbReference type="ARBA" id="ARBA00022679"/>
    </source>
</evidence>
<gene>
    <name evidence="14" type="primary">mdoH</name>
    <name evidence="14" type="ORF">RZ517_03020</name>
</gene>
<keyword evidence="7 14" id="KW-0328">Glycosyltransferase</keyword>
<evidence type="ECO:0000256" key="7">
    <source>
        <dbReference type="ARBA" id="ARBA00022676"/>
    </source>
</evidence>
<keyword evidence="8 14" id="KW-0808">Transferase</keyword>
<evidence type="ECO:0000256" key="2">
    <source>
        <dbReference type="ARBA" id="ARBA00005001"/>
    </source>
</evidence>
<evidence type="ECO:0000256" key="5">
    <source>
        <dbReference type="ARBA" id="ARBA00022475"/>
    </source>
</evidence>
<evidence type="ECO:0000256" key="6">
    <source>
        <dbReference type="ARBA" id="ARBA00022519"/>
    </source>
</evidence>
<dbReference type="Gene3D" id="3.90.550.10">
    <property type="entry name" value="Spore Coat Polysaccharide Biosynthesis Protein SpsA, Chain A"/>
    <property type="match status" value="1"/>
</dbReference>
<accession>A0ABZ2HGX1</accession>
<comment type="pathway">
    <text evidence="2">Glycan metabolism; osmoregulated periplasmic glucan (OPG) biosynthesis.</text>
</comment>
<keyword evidence="15" id="KW-1185">Reference proteome</keyword>
<keyword evidence="5" id="KW-1003">Cell membrane</keyword>
<keyword evidence="10 12" id="KW-1133">Transmembrane helix</keyword>
<reference evidence="14 15" key="1">
    <citation type="submission" date="2023-10" db="EMBL/GenBank/DDBJ databases">
        <title>Roseovarius strain S88 nov., isolated from a marine algae.</title>
        <authorList>
            <person name="Lee M.W."/>
            <person name="Lee J.K."/>
            <person name="Kim J.M."/>
            <person name="Choi D.G."/>
            <person name="Baek J.H."/>
            <person name="Bayburt H."/>
            <person name="Jung J.J."/>
            <person name="Han D.M."/>
            <person name="Jeon C.O."/>
        </authorList>
    </citation>
    <scope>NUCLEOTIDE SEQUENCE [LARGE SCALE GENOMIC DNA]</scope>
    <source>
        <strain evidence="14 15">S88</strain>
    </source>
</reference>
<dbReference type="InterPro" id="IPR050321">
    <property type="entry name" value="Glycosyltr_2/OpgH_subfam"/>
</dbReference>
<evidence type="ECO:0000259" key="13">
    <source>
        <dbReference type="Pfam" id="PF13632"/>
    </source>
</evidence>
<dbReference type="EMBL" id="CP146069">
    <property type="protein sequence ID" value="WWR47172.1"/>
    <property type="molecule type" value="Genomic_DNA"/>
</dbReference>
<dbReference type="Pfam" id="PF13632">
    <property type="entry name" value="Glyco_trans_2_3"/>
    <property type="match status" value="1"/>
</dbReference>
<dbReference type="PANTHER" id="PTHR43867">
    <property type="entry name" value="CELLULOSE SYNTHASE CATALYTIC SUBUNIT A [UDP-FORMING]"/>
    <property type="match status" value="1"/>
</dbReference>
<keyword evidence="9 12" id="KW-0812">Transmembrane</keyword>
<feature type="domain" description="Glycosyltransferase 2-like" evidence="13">
    <location>
        <begin position="216"/>
        <end position="411"/>
    </location>
</feature>
<sequence>MTQGLHIMPPEAPLEMPAQNFDVSYADPKAPELRSDNKTALWRAIVFIPAILATFGFGWFMWSWFGMDGLNAVEGILLSLMAFNFFWLCLTVSTVALGLGSLTRTPPRMQTSQRMKVALLMPVYNEVPWYVLGNARSMLEELRSHGGRHDYTMFILSDTQDPDIASAEQESIRALRETLSPGLKIYYRRRETNTGRKVGNIADWITRWGGDWPAMLVLDADSLMTGRAIARLSDAMASDPGAGLIQSCPQLIGAQTVFSRMQQFANGVYGTALSEGLARWTGQEGNYWGHNAIIRTRAFASSAGLPLMRSLTGREDKLIMSHDFVEAGLLRRAGWSVRVLPRIRGSYEETPPTLIDHILRDRRWCQGNLQHLRLLATRGLRPASRFHMFHGAMSYLASPIWFALLVMWALMGQGRDASVLTYFSPDNPLMPTWPEMTEGRHVLIIALMYSLLLAPKLMGIVAIPLTRTRFADYGGPGRFVLSFFSELILSVAYAPILMVQQMIAVFRTMFGIQKGWTPQLRDGGRYGLRTLIICHALETISGIALIAGMAAGLVSLWLLPIAVSLALAVPLSALSGVSLRGLVAKLMGTREMWREPQVTRAARHYRKELKSTLDGDAQPTAAE</sequence>
<feature type="transmembrane region" description="Helical" evidence="12">
    <location>
        <begin position="115"/>
        <end position="132"/>
    </location>
</feature>
<dbReference type="PANTHER" id="PTHR43867:SF5">
    <property type="entry name" value="GLUCANS BIOSYNTHESIS GLUCOSYLTRANSFERASE H"/>
    <property type="match status" value="1"/>
</dbReference>
<evidence type="ECO:0000256" key="9">
    <source>
        <dbReference type="ARBA" id="ARBA00022692"/>
    </source>
</evidence>
<dbReference type="GO" id="GO:0016757">
    <property type="term" value="F:glycosyltransferase activity"/>
    <property type="evidence" value="ECO:0007669"/>
    <property type="project" value="UniProtKB-KW"/>
</dbReference>
<organism evidence="14 15">
    <name type="scientific">Roseovarius phycicola</name>
    <dbReference type="NCBI Taxonomy" id="3080976"/>
    <lineage>
        <taxon>Bacteria</taxon>
        <taxon>Pseudomonadati</taxon>
        <taxon>Pseudomonadota</taxon>
        <taxon>Alphaproteobacteria</taxon>
        <taxon>Rhodobacterales</taxon>
        <taxon>Roseobacteraceae</taxon>
        <taxon>Roseovarius</taxon>
    </lineage>
</organism>
<keyword evidence="6" id="KW-0997">Cell inner membrane</keyword>
<dbReference type="SUPFAM" id="SSF53448">
    <property type="entry name" value="Nucleotide-diphospho-sugar transferases"/>
    <property type="match status" value="1"/>
</dbReference>
<evidence type="ECO:0000313" key="14">
    <source>
        <dbReference type="EMBL" id="WWR47172.1"/>
    </source>
</evidence>